<proteinExistence type="predicted"/>
<dbReference type="Proteomes" id="UP001412067">
    <property type="component" value="Unassembled WGS sequence"/>
</dbReference>
<dbReference type="EMBL" id="JBBWWR010000005">
    <property type="protein sequence ID" value="KAK8967108.1"/>
    <property type="molecule type" value="Genomic_DNA"/>
</dbReference>
<feature type="region of interest" description="Disordered" evidence="1">
    <location>
        <begin position="67"/>
        <end position="94"/>
    </location>
</feature>
<organism evidence="2 3">
    <name type="scientific">Platanthera guangdongensis</name>
    <dbReference type="NCBI Taxonomy" id="2320717"/>
    <lineage>
        <taxon>Eukaryota</taxon>
        <taxon>Viridiplantae</taxon>
        <taxon>Streptophyta</taxon>
        <taxon>Embryophyta</taxon>
        <taxon>Tracheophyta</taxon>
        <taxon>Spermatophyta</taxon>
        <taxon>Magnoliopsida</taxon>
        <taxon>Liliopsida</taxon>
        <taxon>Asparagales</taxon>
        <taxon>Orchidaceae</taxon>
        <taxon>Orchidoideae</taxon>
        <taxon>Orchideae</taxon>
        <taxon>Orchidinae</taxon>
        <taxon>Platanthera</taxon>
    </lineage>
</organism>
<name>A0ABR2MSH8_9ASPA</name>
<sequence>MSNRAYVSLLTLVGGLEMMGTTKQLFAARINQSAVAGVDLCTIYFNVADQQDKLKFFSYSLTFPLSSTTEGESEEEAREDSYKSRIARSVIQES</sequence>
<accession>A0ABR2MSH8</accession>
<comment type="caution">
    <text evidence="2">The sequence shown here is derived from an EMBL/GenBank/DDBJ whole genome shotgun (WGS) entry which is preliminary data.</text>
</comment>
<gene>
    <name evidence="2" type="ORF">KSP40_PGU022065</name>
</gene>
<evidence type="ECO:0000313" key="2">
    <source>
        <dbReference type="EMBL" id="KAK8967108.1"/>
    </source>
</evidence>
<evidence type="ECO:0000313" key="3">
    <source>
        <dbReference type="Proteomes" id="UP001412067"/>
    </source>
</evidence>
<protein>
    <submittedName>
        <fullName evidence="2">Uncharacterized protein</fullName>
    </submittedName>
</protein>
<keyword evidence="3" id="KW-1185">Reference proteome</keyword>
<reference evidence="2 3" key="1">
    <citation type="journal article" date="2022" name="Nat. Plants">
        <title>Genomes of leafy and leafless Platanthera orchids illuminate the evolution of mycoheterotrophy.</title>
        <authorList>
            <person name="Li M.H."/>
            <person name="Liu K.W."/>
            <person name="Li Z."/>
            <person name="Lu H.C."/>
            <person name="Ye Q.L."/>
            <person name="Zhang D."/>
            <person name="Wang J.Y."/>
            <person name="Li Y.F."/>
            <person name="Zhong Z.M."/>
            <person name="Liu X."/>
            <person name="Yu X."/>
            <person name="Liu D.K."/>
            <person name="Tu X.D."/>
            <person name="Liu B."/>
            <person name="Hao Y."/>
            <person name="Liao X.Y."/>
            <person name="Jiang Y.T."/>
            <person name="Sun W.H."/>
            <person name="Chen J."/>
            <person name="Chen Y.Q."/>
            <person name="Ai Y."/>
            <person name="Zhai J.W."/>
            <person name="Wu S.S."/>
            <person name="Zhou Z."/>
            <person name="Hsiao Y.Y."/>
            <person name="Wu W.L."/>
            <person name="Chen Y.Y."/>
            <person name="Lin Y.F."/>
            <person name="Hsu J.L."/>
            <person name="Li C.Y."/>
            <person name="Wang Z.W."/>
            <person name="Zhao X."/>
            <person name="Zhong W.Y."/>
            <person name="Ma X.K."/>
            <person name="Ma L."/>
            <person name="Huang J."/>
            <person name="Chen G.Z."/>
            <person name="Huang M.Z."/>
            <person name="Huang L."/>
            <person name="Peng D.H."/>
            <person name="Luo Y.B."/>
            <person name="Zou S.Q."/>
            <person name="Chen S.P."/>
            <person name="Lan S."/>
            <person name="Tsai W.C."/>
            <person name="Van de Peer Y."/>
            <person name="Liu Z.J."/>
        </authorList>
    </citation>
    <scope>NUCLEOTIDE SEQUENCE [LARGE SCALE GENOMIC DNA]</scope>
    <source>
        <strain evidence="2">Lor288</strain>
    </source>
</reference>
<evidence type="ECO:0000256" key="1">
    <source>
        <dbReference type="SAM" id="MobiDB-lite"/>
    </source>
</evidence>